<comment type="caution">
    <text evidence="3">The sequence shown here is derived from an EMBL/GenBank/DDBJ whole genome shotgun (WGS) entry which is preliminary data.</text>
</comment>
<evidence type="ECO:0000256" key="1">
    <source>
        <dbReference type="SAM" id="MobiDB-lite"/>
    </source>
</evidence>
<proteinExistence type="predicted"/>
<dbReference type="Pfam" id="PF02720">
    <property type="entry name" value="DUF222"/>
    <property type="match status" value="1"/>
</dbReference>
<dbReference type="EMBL" id="JBHUFB010000012">
    <property type="protein sequence ID" value="MFD1813531.1"/>
    <property type="molecule type" value="Genomic_DNA"/>
</dbReference>
<gene>
    <name evidence="3" type="ORF">ACFSJG_15020</name>
</gene>
<keyword evidence="4" id="KW-1185">Reference proteome</keyword>
<feature type="region of interest" description="Disordered" evidence="1">
    <location>
        <begin position="131"/>
        <end position="151"/>
    </location>
</feature>
<accession>A0ABW4P4W9</accession>
<dbReference type="InterPro" id="IPR003870">
    <property type="entry name" value="DUF222"/>
</dbReference>
<evidence type="ECO:0000259" key="2">
    <source>
        <dbReference type="Pfam" id="PF02720"/>
    </source>
</evidence>
<feature type="domain" description="DUF222" evidence="2">
    <location>
        <begin position="2"/>
        <end position="113"/>
    </location>
</feature>
<name>A0ABW4P4W9_9NOCA</name>
<dbReference type="RefSeq" id="WP_378486040.1">
    <property type="nucleotide sequence ID" value="NZ_JBHUFB010000012.1"/>
</dbReference>
<dbReference type="Proteomes" id="UP001597286">
    <property type="component" value="Unassembled WGS sequence"/>
</dbReference>
<sequence length="213" mass="22775">MTVSPEEGEAVMQLLGEFARTVCAQDRRGAQEKLVDSILALVHGEPYLACTCGRDDCDAPKGDALPGRRAPLTQITLDVATLLGLMSEPAYLHGHGLIDPELARQLAASGTWQAMLIELHELADELGLVDHADDPRHPEAGPGDEGSEHGEPLRYCVRSFLARGKRLARGAGSGAGRIATGFDGQRRRHGHCVVEPGPDGLYEQPGCITTTRP</sequence>
<reference evidence="4" key="1">
    <citation type="journal article" date="2019" name="Int. J. Syst. Evol. Microbiol.">
        <title>The Global Catalogue of Microorganisms (GCM) 10K type strain sequencing project: providing services to taxonomists for standard genome sequencing and annotation.</title>
        <authorList>
            <consortium name="The Broad Institute Genomics Platform"/>
            <consortium name="The Broad Institute Genome Sequencing Center for Infectious Disease"/>
            <person name="Wu L."/>
            <person name="Ma J."/>
        </authorList>
    </citation>
    <scope>NUCLEOTIDE SEQUENCE [LARGE SCALE GENOMIC DNA]</scope>
    <source>
        <strain evidence="4">DT72</strain>
    </source>
</reference>
<organism evidence="3 4">
    <name type="scientific">Rhodococcus gannanensis</name>
    <dbReference type="NCBI Taxonomy" id="1960308"/>
    <lineage>
        <taxon>Bacteria</taxon>
        <taxon>Bacillati</taxon>
        <taxon>Actinomycetota</taxon>
        <taxon>Actinomycetes</taxon>
        <taxon>Mycobacteriales</taxon>
        <taxon>Nocardiaceae</taxon>
        <taxon>Rhodococcus</taxon>
    </lineage>
</organism>
<evidence type="ECO:0000313" key="4">
    <source>
        <dbReference type="Proteomes" id="UP001597286"/>
    </source>
</evidence>
<protein>
    <submittedName>
        <fullName evidence="3">DUF222 domain-containing protein</fullName>
    </submittedName>
</protein>
<evidence type="ECO:0000313" key="3">
    <source>
        <dbReference type="EMBL" id="MFD1813531.1"/>
    </source>
</evidence>